<dbReference type="Proteomes" id="UP000614350">
    <property type="component" value="Unassembled WGS sequence"/>
</dbReference>
<evidence type="ECO:0000313" key="1">
    <source>
        <dbReference type="EMBL" id="KAF7384257.1"/>
    </source>
</evidence>
<dbReference type="EMBL" id="JACSEA010000016">
    <property type="protein sequence ID" value="KAF7384257.1"/>
    <property type="molecule type" value="Genomic_DNA"/>
</dbReference>
<proteinExistence type="predicted"/>
<sequence>MRVPEYALIAYRKSTDPGDIPHTGNSGSQCYSEKGQFPLPDNRTIATSDVSITAINSEFQTIKHSPR</sequence>
<dbReference type="AlphaFoldDB" id="A0A834MT05"/>
<evidence type="ECO:0000313" key="2">
    <source>
        <dbReference type="Proteomes" id="UP000614350"/>
    </source>
</evidence>
<reference evidence="1" key="1">
    <citation type="journal article" date="2020" name="G3 (Bethesda)">
        <title>High-Quality Assemblies for Three Invasive Social Wasps from the &lt;i&gt;Vespula&lt;/i&gt; Genus.</title>
        <authorList>
            <person name="Harrop T.W.R."/>
            <person name="Guhlin J."/>
            <person name="McLaughlin G.M."/>
            <person name="Permina E."/>
            <person name="Stockwell P."/>
            <person name="Gilligan J."/>
            <person name="Le Lec M.F."/>
            <person name="Gruber M.A.M."/>
            <person name="Quinn O."/>
            <person name="Lovegrove M."/>
            <person name="Duncan E.J."/>
            <person name="Remnant E.J."/>
            <person name="Van Eeckhoven J."/>
            <person name="Graham B."/>
            <person name="Knapp R.A."/>
            <person name="Langford K.W."/>
            <person name="Kronenberg Z."/>
            <person name="Press M.O."/>
            <person name="Eacker S.M."/>
            <person name="Wilson-Rankin E.E."/>
            <person name="Purcell J."/>
            <person name="Lester P.J."/>
            <person name="Dearden P.K."/>
        </authorList>
    </citation>
    <scope>NUCLEOTIDE SEQUENCE</scope>
    <source>
        <strain evidence="1">Marl-1</strain>
    </source>
</reference>
<accession>A0A834MT05</accession>
<protein>
    <submittedName>
        <fullName evidence="1">Uncharacterized protein</fullName>
    </submittedName>
</protein>
<comment type="caution">
    <text evidence="1">The sequence shown here is derived from an EMBL/GenBank/DDBJ whole genome shotgun (WGS) entry which is preliminary data.</text>
</comment>
<name>A0A834MT05_VESVU</name>
<gene>
    <name evidence="1" type="ORF">HZH66_012507</name>
</gene>
<keyword evidence="2" id="KW-1185">Reference proteome</keyword>
<organism evidence="1 2">
    <name type="scientific">Vespula vulgaris</name>
    <name type="common">Yellow jacket</name>
    <name type="synonym">Wasp</name>
    <dbReference type="NCBI Taxonomy" id="7454"/>
    <lineage>
        <taxon>Eukaryota</taxon>
        <taxon>Metazoa</taxon>
        <taxon>Ecdysozoa</taxon>
        <taxon>Arthropoda</taxon>
        <taxon>Hexapoda</taxon>
        <taxon>Insecta</taxon>
        <taxon>Pterygota</taxon>
        <taxon>Neoptera</taxon>
        <taxon>Endopterygota</taxon>
        <taxon>Hymenoptera</taxon>
        <taxon>Apocrita</taxon>
        <taxon>Aculeata</taxon>
        <taxon>Vespoidea</taxon>
        <taxon>Vespidae</taxon>
        <taxon>Vespinae</taxon>
        <taxon>Vespula</taxon>
    </lineage>
</organism>